<dbReference type="AlphaFoldDB" id="A0A9W9LNX0"/>
<sequence>MSPVSKTCQSCANSKVRCVRTVESPHVCNRCLRLGRECVYRHARRRFNGFQKDRKIEALESRVRELMTDHTASSVDSMRAHSETVASNQSVSAVEDDDGDKDVIKRGFLSLKTAENYLESFKTMMTPHFPFVVIPQHFSAAQLREDKPFLFLAIMASASYEDMPLQRSLGAEVKKAVASRLIFNGEVSFDLLQGLLVSLAWSHYHTKPYRYTPFLQLAVSLIIDLRLDRPPQTKIWQTRLHFGPQCASDEQTQDRPSWGIDEKRAVIGCYYLSSTIAALLHKQPTFSYIPYIEECCQSLQNANESPHDSYITSLVQLQRIAEKIDHLSANHTQELMRPGSGSELYVTHIKSDLEAFQDRLSFDIYEAPFLAFHFHATGLSLYQLSLTLTGQQTNTRVVSLQPWWDEMLCAAMNASEFMLNWYISLPADTELGFTNTQWVQMAFAMVVLYRHTATLANPKQTAVFLDILAQLRQRVGALSTPHVDLNGDRDTFFDFRRRIVQIQSRFDVSSKDGSSSTDRGNNAPVNISSTPQADSVNLDSSVQDDLFTSIEFSHDYLFEASMEQIMGDWI</sequence>
<dbReference type="PROSITE" id="PS50048">
    <property type="entry name" value="ZN2_CY6_FUNGAL_2"/>
    <property type="match status" value="1"/>
</dbReference>
<dbReference type="GeneID" id="81427220"/>
<evidence type="ECO:0000256" key="2">
    <source>
        <dbReference type="ARBA" id="ARBA00023015"/>
    </source>
</evidence>
<dbReference type="GO" id="GO:0000981">
    <property type="term" value="F:DNA-binding transcription factor activity, RNA polymerase II-specific"/>
    <property type="evidence" value="ECO:0007669"/>
    <property type="project" value="InterPro"/>
</dbReference>
<feature type="domain" description="Zn(2)-C6 fungal-type" evidence="7">
    <location>
        <begin position="7"/>
        <end position="40"/>
    </location>
</feature>
<feature type="region of interest" description="Disordered" evidence="6">
    <location>
        <begin position="509"/>
        <end position="536"/>
    </location>
</feature>
<keyword evidence="5" id="KW-0539">Nucleus</keyword>
<dbReference type="CDD" id="cd00067">
    <property type="entry name" value="GAL4"/>
    <property type="match status" value="1"/>
</dbReference>
<reference evidence="8" key="1">
    <citation type="submission" date="2022-11" db="EMBL/GenBank/DDBJ databases">
        <authorList>
            <person name="Petersen C."/>
        </authorList>
    </citation>
    <scope>NUCLEOTIDE SEQUENCE</scope>
    <source>
        <strain evidence="8">IBT 26290</strain>
    </source>
</reference>
<gene>
    <name evidence="8" type="ORF">N7482_005919</name>
</gene>
<dbReference type="OrthoDB" id="5226580at2759"/>
<organism evidence="8 9">
    <name type="scientific">Penicillium canariense</name>
    <dbReference type="NCBI Taxonomy" id="189055"/>
    <lineage>
        <taxon>Eukaryota</taxon>
        <taxon>Fungi</taxon>
        <taxon>Dikarya</taxon>
        <taxon>Ascomycota</taxon>
        <taxon>Pezizomycotina</taxon>
        <taxon>Eurotiomycetes</taxon>
        <taxon>Eurotiomycetidae</taxon>
        <taxon>Eurotiales</taxon>
        <taxon>Aspergillaceae</taxon>
        <taxon>Penicillium</taxon>
    </lineage>
</organism>
<proteinExistence type="predicted"/>
<dbReference type="InterPro" id="IPR001138">
    <property type="entry name" value="Zn2Cys6_DnaBD"/>
</dbReference>
<dbReference type="GO" id="GO:0000976">
    <property type="term" value="F:transcription cis-regulatory region binding"/>
    <property type="evidence" value="ECO:0007669"/>
    <property type="project" value="TreeGrafter"/>
</dbReference>
<dbReference type="GO" id="GO:0008270">
    <property type="term" value="F:zinc ion binding"/>
    <property type="evidence" value="ECO:0007669"/>
    <property type="project" value="InterPro"/>
</dbReference>
<keyword evidence="2" id="KW-0805">Transcription regulation</keyword>
<dbReference type="Gene3D" id="4.10.240.10">
    <property type="entry name" value="Zn(2)-C6 fungal-type DNA-binding domain"/>
    <property type="match status" value="1"/>
</dbReference>
<dbReference type="RefSeq" id="XP_056543599.1">
    <property type="nucleotide sequence ID" value="XM_056688044.1"/>
</dbReference>
<dbReference type="InterPro" id="IPR036864">
    <property type="entry name" value="Zn2-C6_fun-type_DNA-bd_sf"/>
</dbReference>
<reference evidence="8" key="2">
    <citation type="journal article" date="2023" name="IMA Fungus">
        <title>Comparative genomic study of the Penicillium genus elucidates a diverse pangenome and 15 lateral gene transfer events.</title>
        <authorList>
            <person name="Petersen C."/>
            <person name="Sorensen T."/>
            <person name="Nielsen M.R."/>
            <person name="Sondergaard T.E."/>
            <person name="Sorensen J.L."/>
            <person name="Fitzpatrick D.A."/>
            <person name="Frisvad J.C."/>
            <person name="Nielsen K.L."/>
        </authorList>
    </citation>
    <scope>NUCLEOTIDE SEQUENCE</scope>
    <source>
        <strain evidence="8">IBT 26290</strain>
    </source>
</reference>
<keyword evidence="9" id="KW-1185">Reference proteome</keyword>
<evidence type="ECO:0000256" key="5">
    <source>
        <dbReference type="ARBA" id="ARBA00023242"/>
    </source>
</evidence>
<dbReference type="PANTHER" id="PTHR31845:SF37">
    <property type="entry name" value="TRANSCRIPTION FACTOR DOMAIN-CONTAINING PROTEIN"/>
    <property type="match status" value="1"/>
</dbReference>
<name>A0A9W9LNX0_9EURO</name>
<dbReference type="Proteomes" id="UP001149163">
    <property type="component" value="Unassembled WGS sequence"/>
</dbReference>
<dbReference type="PANTHER" id="PTHR31845">
    <property type="entry name" value="FINGER DOMAIN PROTEIN, PUTATIVE-RELATED"/>
    <property type="match status" value="1"/>
</dbReference>
<dbReference type="InterPro" id="IPR051089">
    <property type="entry name" value="prtT"/>
</dbReference>
<comment type="subcellular location">
    <subcellularLocation>
        <location evidence="1">Nucleus</location>
    </subcellularLocation>
</comment>
<evidence type="ECO:0000256" key="3">
    <source>
        <dbReference type="ARBA" id="ARBA00023125"/>
    </source>
</evidence>
<dbReference type="EMBL" id="JAPQKN010000003">
    <property type="protein sequence ID" value="KAJ5167138.1"/>
    <property type="molecule type" value="Genomic_DNA"/>
</dbReference>
<evidence type="ECO:0000313" key="8">
    <source>
        <dbReference type="EMBL" id="KAJ5167138.1"/>
    </source>
</evidence>
<evidence type="ECO:0000256" key="6">
    <source>
        <dbReference type="SAM" id="MobiDB-lite"/>
    </source>
</evidence>
<dbReference type="SUPFAM" id="SSF57701">
    <property type="entry name" value="Zn2/Cys6 DNA-binding domain"/>
    <property type="match status" value="1"/>
</dbReference>
<evidence type="ECO:0000256" key="4">
    <source>
        <dbReference type="ARBA" id="ARBA00023163"/>
    </source>
</evidence>
<comment type="caution">
    <text evidence="8">The sequence shown here is derived from an EMBL/GenBank/DDBJ whole genome shotgun (WGS) entry which is preliminary data.</text>
</comment>
<keyword evidence="3" id="KW-0238">DNA-binding</keyword>
<evidence type="ECO:0000313" key="9">
    <source>
        <dbReference type="Proteomes" id="UP001149163"/>
    </source>
</evidence>
<protein>
    <recommendedName>
        <fullName evidence="7">Zn(2)-C6 fungal-type domain-containing protein</fullName>
    </recommendedName>
</protein>
<feature type="region of interest" description="Disordered" evidence="6">
    <location>
        <begin position="70"/>
        <end position="92"/>
    </location>
</feature>
<dbReference type="PROSITE" id="PS00463">
    <property type="entry name" value="ZN2_CY6_FUNGAL_1"/>
    <property type="match status" value="1"/>
</dbReference>
<keyword evidence="4" id="KW-0804">Transcription</keyword>
<accession>A0A9W9LNX0</accession>
<evidence type="ECO:0000256" key="1">
    <source>
        <dbReference type="ARBA" id="ARBA00004123"/>
    </source>
</evidence>
<dbReference type="CDD" id="cd12148">
    <property type="entry name" value="fungal_TF_MHR"/>
    <property type="match status" value="1"/>
</dbReference>
<evidence type="ECO:0000259" key="7">
    <source>
        <dbReference type="PROSITE" id="PS50048"/>
    </source>
</evidence>
<dbReference type="GO" id="GO:0005634">
    <property type="term" value="C:nucleus"/>
    <property type="evidence" value="ECO:0007669"/>
    <property type="project" value="UniProtKB-SubCell"/>
</dbReference>